<dbReference type="STRING" id="272569.rrnAC0237"/>
<dbReference type="AlphaFoldDB" id="Q5V5A7"/>
<protein>
    <submittedName>
        <fullName evidence="2">Trehalose-6-phosphate synthase</fullName>
    </submittedName>
</protein>
<dbReference type="GO" id="GO:0005992">
    <property type="term" value="P:trehalose biosynthetic process"/>
    <property type="evidence" value="ECO:0007669"/>
    <property type="project" value="InterPro"/>
</dbReference>
<evidence type="ECO:0000313" key="3">
    <source>
        <dbReference type="Proteomes" id="UP000001169"/>
    </source>
</evidence>
<dbReference type="Gene3D" id="3.40.50.2000">
    <property type="entry name" value="Glycogen Phosphorylase B"/>
    <property type="match status" value="2"/>
</dbReference>
<dbReference type="PANTHER" id="PTHR10788:SF106">
    <property type="entry name" value="BCDNA.GH08860"/>
    <property type="match status" value="1"/>
</dbReference>
<dbReference type="KEGG" id="hma:rrnAC0237"/>
<dbReference type="GO" id="GO:0003825">
    <property type="term" value="F:alpha,alpha-trehalose-phosphate synthase (UDP-forming) activity"/>
    <property type="evidence" value="ECO:0007669"/>
    <property type="project" value="TreeGrafter"/>
</dbReference>
<dbReference type="CAZy" id="GT20">
    <property type="family name" value="Glycosyltransferase Family 20"/>
</dbReference>
<dbReference type="eggNOG" id="arCOG02831">
    <property type="taxonomic scope" value="Archaea"/>
</dbReference>
<dbReference type="PATRIC" id="fig|272569.17.peg.1033"/>
<gene>
    <name evidence="2" type="primary">otsA</name>
    <name evidence="2" type="ordered locus">rrnAC0237</name>
</gene>
<dbReference type="Proteomes" id="UP000001169">
    <property type="component" value="Chromosome I"/>
</dbReference>
<name>Q5V5A7_HALMA</name>
<dbReference type="PANTHER" id="PTHR10788">
    <property type="entry name" value="TREHALOSE-6-PHOSPHATE SYNTHASE"/>
    <property type="match status" value="1"/>
</dbReference>
<reference evidence="2 3" key="1">
    <citation type="journal article" date="2004" name="Genome Res.">
        <title>Genome sequence of Haloarcula marismortui: a halophilic archaeon from the Dead Sea.</title>
        <authorList>
            <person name="Baliga N.S."/>
            <person name="Bonneau R."/>
            <person name="Facciotti M.T."/>
            <person name="Pan M."/>
            <person name="Glusman G."/>
            <person name="Deutsch E.W."/>
            <person name="Shannon P."/>
            <person name="Chiu Y."/>
            <person name="Weng R.S."/>
            <person name="Gan R.R."/>
            <person name="Hung P."/>
            <person name="Date S.V."/>
            <person name="Marcotte E."/>
            <person name="Hood L."/>
            <person name="Ng W.V."/>
        </authorList>
    </citation>
    <scope>NUCLEOTIDE SEQUENCE [LARGE SCALE GENOMIC DNA]</scope>
    <source>
        <strain evidence="3">ATCC 43049 / DSM 3752 / JCM 8966 / VKM B-1809</strain>
    </source>
</reference>
<evidence type="ECO:0000313" key="2">
    <source>
        <dbReference type="EMBL" id="AAV45295.1"/>
    </source>
</evidence>
<dbReference type="InterPro" id="IPR001830">
    <property type="entry name" value="Glyco_trans_20"/>
</dbReference>
<organism evidence="2 3">
    <name type="scientific">Haloarcula marismortui (strain ATCC 43049 / DSM 3752 / JCM 8966 / VKM B-1809)</name>
    <name type="common">Halobacterium marismortui</name>
    <dbReference type="NCBI Taxonomy" id="272569"/>
    <lineage>
        <taxon>Archaea</taxon>
        <taxon>Methanobacteriati</taxon>
        <taxon>Methanobacteriota</taxon>
        <taxon>Stenosarchaea group</taxon>
        <taxon>Halobacteria</taxon>
        <taxon>Halobacteriales</taxon>
        <taxon>Haloarculaceae</taxon>
        <taxon>Haloarcula</taxon>
    </lineage>
</organism>
<keyword evidence="3" id="KW-1185">Reference proteome</keyword>
<accession>Q5V5A7</accession>
<dbReference type="EnsemblBacteria" id="AAV45295">
    <property type="protein sequence ID" value="AAV45295"/>
    <property type="gene ID" value="rrnAC0237"/>
</dbReference>
<evidence type="ECO:0000256" key="1">
    <source>
        <dbReference type="SAM" id="MobiDB-lite"/>
    </source>
</evidence>
<proteinExistence type="predicted"/>
<dbReference type="SUPFAM" id="SSF53756">
    <property type="entry name" value="UDP-Glycosyltransferase/glycogen phosphorylase"/>
    <property type="match status" value="1"/>
</dbReference>
<feature type="region of interest" description="Disordered" evidence="1">
    <location>
        <begin position="1"/>
        <end position="37"/>
    </location>
</feature>
<sequence length="511" mass="55979">MTCYAMSLRQRSTTASRRGSPYQRQMGPGVSGNAQNDAVPDSLVVVSNREPYSHEQDDDGEIQVQSAAGGLTSALDPVMQSRGGTWVAWGSGDADMAVADEGIVEVPPSDPAYDLKRVPLSDAAVQGYYYGYANQVLWPLCHEDTGRIWAEPAYWEQYRAVNEQFAEAVDTVADAGQPVWFQDYHLALAPRLVRERRPDATLLQFWHIPWPAPSVFRHCPHSDALLDGLLACDIIGFHTAGYAEQFLHCVDSAFPAATVDTDSGTVTRDGDRTRAVANPLGIDVGGVRDRARATDVASIRDTVLGGSRSDTSIRLALGVERLDYSKGIPERIEALAHLWDRRPDLRGDFTYVQKASRTREGIAAYRRYRADVVDAIERVNDRFGTDDWQPIVYTEANLDNETLAGLYRAAEVAVVTPHRDGMNLVAHEYPVACTDGDGALVLSELAGAATHLDGALTVNPHDIEAIADAIERALELDEAETSDRLSRLQHSVETLDSAEWVARQFSAGQSL</sequence>
<dbReference type="EMBL" id="AY596297">
    <property type="protein sequence ID" value="AAV45295.1"/>
    <property type="molecule type" value="Genomic_DNA"/>
</dbReference>
<dbReference type="Pfam" id="PF00982">
    <property type="entry name" value="Glyco_transf_20"/>
    <property type="match status" value="1"/>
</dbReference>
<dbReference type="PaxDb" id="272569-rrnAC0237"/>
<dbReference type="CDD" id="cd03788">
    <property type="entry name" value="GT20_TPS"/>
    <property type="match status" value="1"/>
</dbReference>
<dbReference type="HOGENOM" id="CLU_002351_7_1_2"/>